<name>A0A1J7BAU2_9ACTN</name>
<feature type="region of interest" description="Disordered" evidence="1">
    <location>
        <begin position="1"/>
        <end position="91"/>
    </location>
</feature>
<dbReference type="OrthoDB" id="3853425at2"/>
<organism evidence="3 4">
    <name type="scientific">Mangrovactinospora gilvigrisea</name>
    <dbReference type="NCBI Taxonomy" id="1428644"/>
    <lineage>
        <taxon>Bacteria</taxon>
        <taxon>Bacillati</taxon>
        <taxon>Actinomycetota</taxon>
        <taxon>Actinomycetes</taxon>
        <taxon>Kitasatosporales</taxon>
        <taxon>Streptomycetaceae</taxon>
        <taxon>Mangrovactinospora</taxon>
    </lineage>
</organism>
<accession>A0A1J7BAU2</accession>
<protein>
    <submittedName>
        <fullName evidence="3">Uncharacterized protein</fullName>
    </submittedName>
</protein>
<gene>
    <name evidence="3" type="ORF">BIV57_19855</name>
</gene>
<keyword evidence="4" id="KW-1185">Reference proteome</keyword>
<feature type="compositionally biased region" description="Basic and acidic residues" evidence="1">
    <location>
        <begin position="20"/>
        <end position="42"/>
    </location>
</feature>
<evidence type="ECO:0000256" key="1">
    <source>
        <dbReference type="SAM" id="MobiDB-lite"/>
    </source>
</evidence>
<dbReference type="STRING" id="1428644.BIV57_19855"/>
<feature type="transmembrane region" description="Helical" evidence="2">
    <location>
        <begin position="116"/>
        <end position="135"/>
    </location>
</feature>
<reference evidence="3 4" key="1">
    <citation type="submission" date="2016-10" db="EMBL/GenBank/DDBJ databases">
        <title>Genome sequence of Streptomyces gilvigriseus MUSC 26.</title>
        <authorList>
            <person name="Lee L.-H."/>
            <person name="Ser H.-L."/>
        </authorList>
    </citation>
    <scope>NUCLEOTIDE SEQUENCE [LARGE SCALE GENOMIC DNA]</scope>
    <source>
        <strain evidence="3 4">MUSC 26</strain>
    </source>
</reference>
<evidence type="ECO:0000256" key="2">
    <source>
        <dbReference type="SAM" id="Phobius"/>
    </source>
</evidence>
<feature type="compositionally biased region" description="Acidic residues" evidence="1">
    <location>
        <begin position="64"/>
        <end position="88"/>
    </location>
</feature>
<proteinExistence type="predicted"/>
<keyword evidence="2" id="KW-1133">Transmembrane helix</keyword>
<feature type="transmembrane region" description="Helical" evidence="2">
    <location>
        <begin position="212"/>
        <end position="230"/>
    </location>
</feature>
<feature type="transmembrane region" description="Helical" evidence="2">
    <location>
        <begin position="173"/>
        <end position="192"/>
    </location>
</feature>
<keyword evidence="2" id="KW-0472">Membrane</keyword>
<evidence type="ECO:0000313" key="3">
    <source>
        <dbReference type="EMBL" id="OIV35734.1"/>
    </source>
</evidence>
<dbReference type="RefSeq" id="WP_071658278.1">
    <property type="nucleotide sequence ID" value="NZ_MLCF01000132.1"/>
</dbReference>
<dbReference type="Proteomes" id="UP000243342">
    <property type="component" value="Unassembled WGS sequence"/>
</dbReference>
<comment type="caution">
    <text evidence="3">The sequence shown here is derived from an EMBL/GenBank/DDBJ whole genome shotgun (WGS) entry which is preliminary data.</text>
</comment>
<sequence length="245" mass="25456">MAPIDSDEKDAAAPGDTAEEAAKTDPSAEKDTAEDESSKAVEAEAGDDRDDTATDDEAGTRAEDETDAADEADEAEEEEDEEDEEDLEPPSIYAVRKAEGLVESVPTVRTRGIPSAVAAMVGGALGFASISGTWIGSLMEDRSKLVGQAGLGSSSSTSAQVEAIYGHPWHIMAMWNGITAAVAVVITAVVLLKSGLGGGYFRPAPWVRALAWAGLILGLIGLLASGLLYFDVFTHLPKIKSSSTG</sequence>
<dbReference type="EMBL" id="MLCF01000132">
    <property type="protein sequence ID" value="OIV35734.1"/>
    <property type="molecule type" value="Genomic_DNA"/>
</dbReference>
<feature type="compositionally biased region" description="Acidic residues" evidence="1">
    <location>
        <begin position="44"/>
        <end position="57"/>
    </location>
</feature>
<evidence type="ECO:0000313" key="4">
    <source>
        <dbReference type="Proteomes" id="UP000243342"/>
    </source>
</evidence>
<dbReference type="AlphaFoldDB" id="A0A1J7BAU2"/>
<keyword evidence="2" id="KW-0812">Transmembrane</keyword>